<evidence type="ECO:0000256" key="3">
    <source>
        <dbReference type="ARBA" id="ARBA00022618"/>
    </source>
</evidence>
<evidence type="ECO:0000256" key="1">
    <source>
        <dbReference type="ARBA" id="ARBA00010963"/>
    </source>
</evidence>
<dbReference type="InterPro" id="IPR023252">
    <property type="entry name" value="Aurora_borealis_protein"/>
</dbReference>
<feature type="compositionally biased region" description="Low complexity" evidence="6">
    <location>
        <begin position="31"/>
        <end position="40"/>
    </location>
</feature>
<evidence type="ECO:0000256" key="6">
    <source>
        <dbReference type="SAM" id="MobiDB-lite"/>
    </source>
</evidence>
<organism evidence="7 8">
    <name type="scientific">Drosophila virilis</name>
    <name type="common">Fruit fly</name>
    <dbReference type="NCBI Taxonomy" id="7244"/>
    <lineage>
        <taxon>Eukaryota</taxon>
        <taxon>Metazoa</taxon>
        <taxon>Ecdysozoa</taxon>
        <taxon>Arthropoda</taxon>
        <taxon>Hexapoda</taxon>
        <taxon>Insecta</taxon>
        <taxon>Pterygota</taxon>
        <taxon>Neoptera</taxon>
        <taxon>Endopterygota</taxon>
        <taxon>Diptera</taxon>
        <taxon>Brachycera</taxon>
        <taxon>Muscomorpha</taxon>
        <taxon>Ephydroidea</taxon>
        <taxon>Drosophilidae</taxon>
        <taxon>Drosophila</taxon>
    </lineage>
</organism>
<dbReference type="InParanoid" id="B4LH93"/>
<dbReference type="GO" id="GO:0060236">
    <property type="term" value="P:regulation of mitotic spindle organization"/>
    <property type="evidence" value="ECO:0007669"/>
    <property type="project" value="TreeGrafter"/>
</dbReference>
<dbReference type="GO" id="GO:0019901">
    <property type="term" value="F:protein kinase binding"/>
    <property type="evidence" value="ECO:0007669"/>
    <property type="project" value="TreeGrafter"/>
</dbReference>
<accession>B4LH93</accession>
<reference evidence="7 8" key="1">
    <citation type="journal article" date="2007" name="Nature">
        <title>Evolution of genes and genomes on the Drosophila phylogeny.</title>
        <authorList>
            <consortium name="Drosophila 12 Genomes Consortium"/>
            <person name="Clark A.G."/>
            <person name="Eisen M.B."/>
            <person name="Smith D.R."/>
            <person name="Bergman C.M."/>
            <person name="Oliver B."/>
            <person name="Markow T.A."/>
            <person name="Kaufman T.C."/>
            <person name="Kellis M."/>
            <person name="Gelbart W."/>
            <person name="Iyer V.N."/>
            <person name="Pollard D.A."/>
            <person name="Sackton T.B."/>
            <person name="Larracuente A.M."/>
            <person name="Singh N.D."/>
            <person name="Abad J.P."/>
            <person name="Abt D.N."/>
            <person name="Adryan B."/>
            <person name="Aguade M."/>
            <person name="Akashi H."/>
            <person name="Anderson W.W."/>
            <person name="Aquadro C.F."/>
            <person name="Ardell D.H."/>
            <person name="Arguello R."/>
            <person name="Artieri C.G."/>
            <person name="Barbash D.A."/>
            <person name="Barker D."/>
            <person name="Barsanti P."/>
            <person name="Batterham P."/>
            <person name="Batzoglou S."/>
            <person name="Begun D."/>
            <person name="Bhutkar A."/>
            <person name="Blanco E."/>
            <person name="Bosak S.A."/>
            <person name="Bradley R.K."/>
            <person name="Brand A.D."/>
            <person name="Brent M.R."/>
            <person name="Brooks A.N."/>
            <person name="Brown R.H."/>
            <person name="Butlin R.K."/>
            <person name="Caggese C."/>
            <person name="Calvi B.R."/>
            <person name="Bernardo de Carvalho A."/>
            <person name="Caspi A."/>
            <person name="Castrezana S."/>
            <person name="Celniker S.E."/>
            <person name="Chang J.L."/>
            <person name="Chapple C."/>
            <person name="Chatterji S."/>
            <person name="Chinwalla A."/>
            <person name="Civetta A."/>
            <person name="Clifton S.W."/>
            <person name="Comeron J.M."/>
            <person name="Costello J.C."/>
            <person name="Coyne J.A."/>
            <person name="Daub J."/>
            <person name="David R.G."/>
            <person name="Delcher A.L."/>
            <person name="Delehaunty K."/>
            <person name="Do C.B."/>
            <person name="Ebling H."/>
            <person name="Edwards K."/>
            <person name="Eickbush T."/>
            <person name="Evans J.D."/>
            <person name="Filipski A."/>
            <person name="Findeiss S."/>
            <person name="Freyhult E."/>
            <person name="Fulton L."/>
            <person name="Fulton R."/>
            <person name="Garcia A.C."/>
            <person name="Gardiner A."/>
            <person name="Garfield D.A."/>
            <person name="Garvin B.E."/>
            <person name="Gibson G."/>
            <person name="Gilbert D."/>
            <person name="Gnerre S."/>
            <person name="Godfrey J."/>
            <person name="Good R."/>
            <person name="Gotea V."/>
            <person name="Gravely B."/>
            <person name="Greenberg A.J."/>
            <person name="Griffiths-Jones S."/>
            <person name="Gross S."/>
            <person name="Guigo R."/>
            <person name="Gustafson E.A."/>
            <person name="Haerty W."/>
            <person name="Hahn M.W."/>
            <person name="Halligan D.L."/>
            <person name="Halpern A.L."/>
            <person name="Halter G.M."/>
            <person name="Han M.V."/>
            <person name="Heger A."/>
            <person name="Hillier L."/>
            <person name="Hinrichs A.S."/>
            <person name="Holmes I."/>
            <person name="Hoskins R.A."/>
            <person name="Hubisz M.J."/>
            <person name="Hultmark D."/>
            <person name="Huntley M.A."/>
            <person name="Jaffe D.B."/>
            <person name="Jagadeeshan S."/>
            <person name="Jeck W.R."/>
            <person name="Johnson J."/>
            <person name="Jones C.D."/>
            <person name="Jordan W.C."/>
            <person name="Karpen G.H."/>
            <person name="Kataoka E."/>
            <person name="Keightley P.D."/>
            <person name="Kheradpour P."/>
            <person name="Kirkness E.F."/>
            <person name="Koerich L.B."/>
            <person name="Kristiansen K."/>
            <person name="Kudrna D."/>
            <person name="Kulathinal R.J."/>
            <person name="Kumar S."/>
            <person name="Kwok R."/>
            <person name="Lander E."/>
            <person name="Langley C.H."/>
            <person name="Lapoint R."/>
            <person name="Lazzaro B.P."/>
            <person name="Lee S.J."/>
            <person name="Levesque L."/>
            <person name="Li R."/>
            <person name="Lin C.F."/>
            <person name="Lin M.F."/>
            <person name="Lindblad-Toh K."/>
            <person name="Llopart A."/>
            <person name="Long M."/>
            <person name="Low L."/>
            <person name="Lozovsky E."/>
            <person name="Lu J."/>
            <person name="Luo M."/>
            <person name="Machado C.A."/>
            <person name="Makalowski W."/>
            <person name="Marzo M."/>
            <person name="Matsuda M."/>
            <person name="Matzkin L."/>
            <person name="McAllister B."/>
            <person name="McBride C.S."/>
            <person name="McKernan B."/>
            <person name="McKernan K."/>
            <person name="Mendez-Lago M."/>
            <person name="Minx P."/>
            <person name="Mollenhauer M.U."/>
            <person name="Montooth K."/>
            <person name="Mount S.M."/>
            <person name="Mu X."/>
            <person name="Myers E."/>
            <person name="Negre B."/>
            <person name="Newfeld S."/>
            <person name="Nielsen R."/>
            <person name="Noor M.A."/>
            <person name="O'Grady P."/>
            <person name="Pachter L."/>
            <person name="Papaceit M."/>
            <person name="Parisi M.J."/>
            <person name="Parisi M."/>
            <person name="Parts L."/>
            <person name="Pedersen J.S."/>
            <person name="Pesole G."/>
            <person name="Phillippy A.M."/>
            <person name="Ponting C.P."/>
            <person name="Pop M."/>
            <person name="Porcelli D."/>
            <person name="Powell J.R."/>
            <person name="Prohaska S."/>
            <person name="Pruitt K."/>
            <person name="Puig M."/>
            <person name="Quesneville H."/>
            <person name="Ram K.R."/>
            <person name="Rand D."/>
            <person name="Rasmussen M.D."/>
            <person name="Reed L.K."/>
            <person name="Reenan R."/>
            <person name="Reily A."/>
            <person name="Remington K.A."/>
            <person name="Rieger T.T."/>
            <person name="Ritchie M.G."/>
            <person name="Robin C."/>
            <person name="Rogers Y.H."/>
            <person name="Rohde C."/>
            <person name="Rozas J."/>
            <person name="Rubenfield M.J."/>
            <person name="Ruiz A."/>
            <person name="Russo S."/>
            <person name="Salzberg S.L."/>
            <person name="Sanchez-Gracia A."/>
            <person name="Saranga D.J."/>
            <person name="Sato H."/>
            <person name="Schaeffer S.W."/>
            <person name="Schatz M.C."/>
            <person name="Schlenke T."/>
            <person name="Schwartz R."/>
            <person name="Segarra C."/>
            <person name="Singh R.S."/>
            <person name="Sirot L."/>
            <person name="Sirota M."/>
            <person name="Sisneros N.B."/>
            <person name="Smith C.D."/>
            <person name="Smith T.F."/>
            <person name="Spieth J."/>
            <person name="Stage D.E."/>
            <person name="Stark A."/>
            <person name="Stephan W."/>
            <person name="Strausberg R.L."/>
            <person name="Strempel S."/>
            <person name="Sturgill D."/>
            <person name="Sutton G."/>
            <person name="Sutton G.G."/>
            <person name="Tao W."/>
            <person name="Teichmann S."/>
            <person name="Tobari Y.N."/>
            <person name="Tomimura Y."/>
            <person name="Tsolas J.M."/>
            <person name="Valente V.L."/>
            <person name="Venter E."/>
            <person name="Venter J.C."/>
            <person name="Vicario S."/>
            <person name="Vieira F.G."/>
            <person name="Vilella A.J."/>
            <person name="Villasante A."/>
            <person name="Walenz B."/>
            <person name="Wang J."/>
            <person name="Wasserman M."/>
            <person name="Watts T."/>
            <person name="Wilson D."/>
            <person name="Wilson R.K."/>
            <person name="Wing R.A."/>
            <person name="Wolfner M.F."/>
            <person name="Wong A."/>
            <person name="Wong G.K."/>
            <person name="Wu C.I."/>
            <person name="Wu G."/>
            <person name="Yamamoto D."/>
            <person name="Yang H.P."/>
            <person name="Yang S.P."/>
            <person name="Yorke J.A."/>
            <person name="Yoshida K."/>
            <person name="Zdobnov E."/>
            <person name="Zhang P."/>
            <person name="Zhang Y."/>
            <person name="Zimin A.V."/>
            <person name="Baldwin J."/>
            <person name="Abdouelleil A."/>
            <person name="Abdulkadir J."/>
            <person name="Abebe A."/>
            <person name="Abera B."/>
            <person name="Abreu J."/>
            <person name="Acer S.C."/>
            <person name="Aftuck L."/>
            <person name="Alexander A."/>
            <person name="An P."/>
            <person name="Anderson E."/>
            <person name="Anderson S."/>
            <person name="Arachi H."/>
            <person name="Azer M."/>
            <person name="Bachantsang P."/>
            <person name="Barry A."/>
            <person name="Bayul T."/>
            <person name="Berlin A."/>
            <person name="Bessette D."/>
            <person name="Bloom T."/>
            <person name="Blye J."/>
            <person name="Boguslavskiy L."/>
            <person name="Bonnet C."/>
            <person name="Boukhgalter B."/>
            <person name="Bourzgui I."/>
            <person name="Brown A."/>
            <person name="Cahill P."/>
            <person name="Channer S."/>
            <person name="Cheshatsang Y."/>
            <person name="Chuda L."/>
            <person name="Citroen M."/>
            <person name="Collymore A."/>
            <person name="Cooke P."/>
            <person name="Costello M."/>
            <person name="D'Aco K."/>
            <person name="Daza R."/>
            <person name="De Haan G."/>
            <person name="DeGray S."/>
            <person name="DeMaso C."/>
            <person name="Dhargay N."/>
            <person name="Dooley K."/>
            <person name="Dooley E."/>
            <person name="Doricent M."/>
            <person name="Dorje P."/>
            <person name="Dorjee K."/>
            <person name="Dupes A."/>
            <person name="Elong R."/>
            <person name="Falk J."/>
            <person name="Farina A."/>
            <person name="Faro S."/>
            <person name="Ferguson D."/>
            <person name="Fisher S."/>
            <person name="Foley C.D."/>
            <person name="Franke A."/>
            <person name="Friedrich D."/>
            <person name="Gadbois L."/>
            <person name="Gearin G."/>
            <person name="Gearin C.R."/>
            <person name="Giannoukos G."/>
            <person name="Goode T."/>
            <person name="Graham J."/>
            <person name="Grandbois E."/>
            <person name="Grewal S."/>
            <person name="Gyaltsen K."/>
            <person name="Hafez N."/>
            <person name="Hagos B."/>
            <person name="Hall J."/>
            <person name="Henson C."/>
            <person name="Hollinger A."/>
            <person name="Honan T."/>
            <person name="Huard M.D."/>
            <person name="Hughes L."/>
            <person name="Hurhula B."/>
            <person name="Husby M.E."/>
            <person name="Kamat A."/>
            <person name="Kanga B."/>
            <person name="Kashin S."/>
            <person name="Khazanovich D."/>
            <person name="Kisner P."/>
            <person name="Lance K."/>
            <person name="Lara M."/>
            <person name="Lee W."/>
            <person name="Lennon N."/>
            <person name="Letendre F."/>
            <person name="LeVine R."/>
            <person name="Lipovsky A."/>
            <person name="Liu X."/>
            <person name="Liu J."/>
            <person name="Liu S."/>
            <person name="Lokyitsang T."/>
            <person name="Lokyitsang Y."/>
            <person name="Lubonja R."/>
            <person name="Lui A."/>
            <person name="MacDonald P."/>
            <person name="Magnisalis V."/>
            <person name="Maru K."/>
            <person name="Matthews C."/>
            <person name="McCusker W."/>
            <person name="McDonough S."/>
            <person name="Mehta T."/>
            <person name="Meldrim J."/>
            <person name="Meneus L."/>
            <person name="Mihai O."/>
            <person name="Mihalev A."/>
            <person name="Mihova T."/>
            <person name="Mittelman R."/>
            <person name="Mlenga V."/>
            <person name="Montmayeur A."/>
            <person name="Mulrain L."/>
            <person name="Navidi A."/>
            <person name="Naylor J."/>
            <person name="Negash T."/>
            <person name="Nguyen T."/>
            <person name="Nguyen N."/>
            <person name="Nicol R."/>
            <person name="Norbu C."/>
            <person name="Norbu N."/>
            <person name="Novod N."/>
            <person name="O'Neill B."/>
            <person name="Osman S."/>
            <person name="Markiewicz E."/>
            <person name="Oyono O.L."/>
            <person name="Patti C."/>
            <person name="Phunkhang P."/>
            <person name="Pierre F."/>
            <person name="Priest M."/>
            <person name="Raghuraman S."/>
            <person name="Rege F."/>
            <person name="Reyes R."/>
            <person name="Rise C."/>
            <person name="Rogov P."/>
            <person name="Ross K."/>
            <person name="Ryan E."/>
            <person name="Settipalli S."/>
            <person name="Shea T."/>
            <person name="Sherpa N."/>
            <person name="Shi L."/>
            <person name="Shih D."/>
            <person name="Sparrow T."/>
            <person name="Spaulding J."/>
            <person name="Stalker J."/>
            <person name="Stange-Thomann N."/>
            <person name="Stavropoulos S."/>
            <person name="Stone C."/>
            <person name="Strader C."/>
            <person name="Tesfaye S."/>
            <person name="Thomson T."/>
            <person name="Thoulutsang Y."/>
            <person name="Thoulutsang D."/>
            <person name="Topham K."/>
            <person name="Topping I."/>
            <person name="Tsamla T."/>
            <person name="Vassiliev H."/>
            <person name="Vo A."/>
            <person name="Wangchuk T."/>
            <person name="Wangdi T."/>
            <person name="Weiand M."/>
            <person name="Wilkinson J."/>
            <person name="Wilson A."/>
            <person name="Yadav S."/>
            <person name="Young G."/>
            <person name="Yu Q."/>
            <person name="Zembek L."/>
            <person name="Zhong D."/>
            <person name="Zimmer A."/>
            <person name="Zwirko Z."/>
            <person name="Jaffe D.B."/>
            <person name="Alvarez P."/>
            <person name="Brockman W."/>
            <person name="Butler J."/>
            <person name="Chin C."/>
            <person name="Gnerre S."/>
            <person name="Grabherr M."/>
            <person name="Kleber M."/>
            <person name="Mauceli E."/>
            <person name="MacCallum I."/>
        </authorList>
    </citation>
    <scope>NUCLEOTIDE SEQUENCE [LARGE SCALE GENOMIC DNA]</scope>
    <source>
        <strain evidence="8">Tucson 15010-1051.87</strain>
    </source>
</reference>
<gene>
    <name evidence="7" type="primary">Dvir\GJ11444</name>
    <name evidence="7" type="ORF">Dvir_GJ11444</name>
</gene>
<dbReference type="PANTHER" id="PTHR14728:SF2">
    <property type="entry name" value="PROTEIN AURORA BOREALIS"/>
    <property type="match status" value="1"/>
</dbReference>
<dbReference type="OMA" id="QTMFAGR"/>
<dbReference type="GO" id="GO:0005737">
    <property type="term" value="C:cytoplasm"/>
    <property type="evidence" value="ECO:0007669"/>
    <property type="project" value="TreeGrafter"/>
</dbReference>
<proteinExistence type="inferred from homology"/>
<dbReference type="GO" id="GO:0051301">
    <property type="term" value="P:cell division"/>
    <property type="evidence" value="ECO:0007669"/>
    <property type="project" value="UniProtKB-KW"/>
</dbReference>
<dbReference type="GO" id="GO:0007088">
    <property type="term" value="P:regulation of mitotic nuclear division"/>
    <property type="evidence" value="ECO:0007669"/>
    <property type="project" value="TreeGrafter"/>
</dbReference>
<sequence length="588" mass="64321">MYTDEVRTPQALKTRYYASLNELKCRVTASGRRSSSSISGNNFTAAASATPSNGAKPNKSKSSPQMCTTACTPPPKRLQKVRNPFEGALAERLHLPLIASPSLFQCRSGTPQLSSTQFEWDIEEVSQLKPADVEPHETQFHDSPDPEQESKAQLAISAFFKESHIVPSPVDCPLRKQRIIINEINDNTPISNKTKPRSRNCEVQTELTLPPVLPKALEEALRPYLQPHLAGMQLNKSGSSGDVFNSSMRRKLFDLQNIIVLGEMDPQEQQQQPLPPDEQHAQMVGSSPQAKQTMFAGRLSDSAGEGSNSFGCLSPIRNLCGLPPGTPDDGNGPGSSRRRKQLLHDLVELPSPIAPSEHLSRRLHKSSTSSEHVTLSELTGTGRAACKFTPDRSSSPMALEYSTDSSINQRVSRLRVNSARQLPNTSILDEVKLVLAERDDDEAAAVDAEPDFETDEDEDGDGDGDVDGMQLSQLSTHSFNCSSNSDTPRGHRRHRSANRKNLSQSFGANLLDDGEQLDEPQIEEYVAPQPEGSVEPPRIGFYRTDSGFNETSSTSNFACSQELPSGSHYECTSLDVSMVCCSTPSTRS</sequence>
<protein>
    <recommendedName>
        <fullName evidence="2">Protein aurora borealis</fullName>
    </recommendedName>
</protein>
<dbReference type="PANTHER" id="PTHR14728">
    <property type="entry name" value="PROTEIN AURORA BOREALIS"/>
    <property type="match status" value="1"/>
</dbReference>
<keyword evidence="4" id="KW-0498">Mitosis</keyword>
<dbReference type="OrthoDB" id="10020858at2759"/>
<dbReference type="PhylomeDB" id="B4LH93"/>
<dbReference type="HOGENOM" id="CLU_464825_0_0_1"/>
<evidence type="ECO:0000256" key="4">
    <source>
        <dbReference type="ARBA" id="ARBA00022776"/>
    </source>
</evidence>
<dbReference type="STRING" id="7244.B4LH93"/>
<dbReference type="FunCoup" id="B4LH93">
    <property type="interactions" value="285"/>
</dbReference>
<keyword evidence="3" id="KW-0132">Cell division</keyword>
<dbReference type="Pfam" id="PF15280">
    <property type="entry name" value="BORA_N"/>
    <property type="match status" value="1"/>
</dbReference>
<feature type="compositionally biased region" description="Acidic residues" evidence="6">
    <location>
        <begin position="441"/>
        <end position="466"/>
    </location>
</feature>
<dbReference type="eggNOG" id="ENOG502S85H">
    <property type="taxonomic scope" value="Eukaryota"/>
</dbReference>
<name>B4LH93_DROVI</name>
<feature type="compositionally biased region" description="Polar residues" evidence="6">
    <location>
        <begin position="366"/>
        <end position="376"/>
    </location>
</feature>
<dbReference type="KEGG" id="dvi:6624612"/>
<feature type="region of interest" description="Disordered" evidence="6">
    <location>
        <begin position="267"/>
        <end position="307"/>
    </location>
</feature>
<comment type="similarity">
    <text evidence="1">Belongs to the BORA family.</text>
</comment>
<evidence type="ECO:0000313" key="8">
    <source>
        <dbReference type="Proteomes" id="UP000008792"/>
    </source>
</evidence>
<evidence type="ECO:0000256" key="5">
    <source>
        <dbReference type="ARBA" id="ARBA00023306"/>
    </source>
</evidence>
<evidence type="ECO:0000256" key="2">
    <source>
        <dbReference type="ARBA" id="ARBA00020055"/>
    </source>
</evidence>
<dbReference type="Proteomes" id="UP000008792">
    <property type="component" value="Unassembled WGS sequence"/>
</dbReference>
<feature type="region of interest" description="Disordered" evidence="6">
    <location>
        <begin position="31"/>
        <end position="79"/>
    </location>
</feature>
<keyword evidence="5" id="KW-0131">Cell cycle</keyword>
<keyword evidence="8" id="KW-1185">Reference proteome</keyword>
<feature type="compositionally biased region" description="Polar residues" evidence="6">
    <location>
        <begin position="470"/>
        <end position="487"/>
    </location>
</feature>
<feature type="compositionally biased region" description="Polar residues" evidence="6">
    <location>
        <begin position="41"/>
        <end position="71"/>
    </location>
</feature>
<dbReference type="AlphaFoldDB" id="B4LH93"/>
<evidence type="ECO:0000313" key="7">
    <source>
        <dbReference type="EMBL" id="EDW70606.1"/>
    </source>
</evidence>
<feature type="region of interest" description="Disordered" evidence="6">
    <location>
        <begin position="351"/>
        <end position="376"/>
    </location>
</feature>
<dbReference type="PRINTS" id="PR02038">
    <property type="entry name" value="AURORABORA"/>
</dbReference>
<dbReference type="EMBL" id="CH940647">
    <property type="protein sequence ID" value="EDW70606.1"/>
    <property type="molecule type" value="Genomic_DNA"/>
</dbReference>
<feature type="region of interest" description="Disordered" evidence="6">
    <location>
        <begin position="441"/>
        <end position="505"/>
    </location>
</feature>
<dbReference type="GO" id="GO:0005634">
    <property type="term" value="C:nucleus"/>
    <property type="evidence" value="ECO:0007669"/>
    <property type="project" value="TreeGrafter"/>
</dbReference>